<reference evidence="1 2" key="1">
    <citation type="journal article" date="2023" name="Sci. Data">
        <title>Genome assembly of the Korean intertidal mud-creeper Batillaria attramentaria.</title>
        <authorList>
            <person name="Patra A.K."/>
            <person name="Ho P.T."/>
            <person name="Jun S."/>
            <person name="Lee S.J."/>
            <person name="Kim Y."/>
            <person name="Won Y.J."/>
        </authorList>
    </citation>
    <scope>NUCLEOTIDE SEQUENCE [LARGE SCALE GENOMIC DNA]</scope>
    <source>
        <strain evidence="1">Wonlab-2016</strain>
    </source>
</reference>
<evidence type="ECO:0000313" key="1">
    <source>
        <dbReference type="EMBL" id="KAK7493561.1"/>
    </source>
</evidence>
<dbReference type="AlphaFoldDB" id="A0ABD0L2R0"/>
<sequence>MDVHLSPPLHHPHPAPSPLAEGCSLNMAAEETCPLTLGWSKKQKKVAWQGGNICTYFAGLYNSNSWERAGVCLQPERVFLQLYWRPPSRLLKGMFS</sequence>
<accession>A0ABD0L2R0</accession>
<organism evidence="1 2">
    <name type="scientific">Batillaria attramentaria</name>
    <dbReference type="NCBI Taxonomy" id="370345"/>
    <lineage>
        <taxon>Eukaryota</taxon>
        <taxon>Metazoa</taxon>
        <taxon>Spiralia</taxon>
        <taxon>Lophotrochozoa</taxon>
        <taxon>Mollusca</taxon>
        <taxon>Gastropoda</taxon>
        <taxon>Caenogastropoda</taxon>
        <taxon>Sorbeoconcha</taxon>
        <taxon>Cerithioidea</taxon>
        <taxon>Batillariidae</taxon>
        <taxon>Batillaria</taxon>
    </lineage>
</organism>
<evidence type="ECO:0000313" key="2">
    <source>
        <dbReference type="Proteomes" id="UP001519460"/>
    </source>
</evidence>
<dbReference type="Proteomes" id="UP001519460">
    <property type="component" value="Unassembled WGS sequence"/>
</dbReference>
<gene>
    <name evidence="1" type="ORF">BaRGS_00015272</name>
</gene>
<proteinExistence type="predicted"/>
<name>A0ABD0L2R0_9CAEN</name>
<keyword evidence="2" id="KW-1185">Reference proteome</keyword>
<protein>
    <submittedName>
        <fullName evidence="1">Uncharacterized protein</fullName>
    </submittedName>
</protein>
<comment type="caution">
    <text evidence="1">The sequence shown here is derived from an EMBL/GenBank/DDBJ whole genome shotgun (WGS) entry which is preliminary data.</text>
</comment>
<dbReference type="EMBL" id="JACVVK020000092">
    <property type="protein sequence ID" value="KAK7493561.1"/>
    <property type="molecule type" value="Genomic_DNA"/>
</dbReference>